<name>A0ABP1G6C1_9CHLO</name>
<dbReference type="Proteomes" id="UP001497392">
    <property type="component" value="Unassembled WGS sequence"/>
</dbReference>
<protein>
    <submittedName>
        <fullName evidence="1">G10697 protein</fullName>
    </submittedName>
</protein>
<evidence type="ECO:0000313" key="1">
    <source>
        <dbReference type="EMBL" id="CAL5227689.1"/>
    </source>
</evidence>
<comment type="caution">
    <text evidence="1">The sequence shown here is derived from an EMBL/GenBank/DDBJ whole genome shotgun (WGS) entry which is preliminary data.</text>
</comment>
<sequence>MRLKCSQGRGSVGAGTASHLAIFFSQRLSSQARSGFTPNVGRLRSTASEHSVFAALRRRTCFSEFSQ</sequence>
<keyword evidence="2" id="KW-1185">Reference proteome</keyword>
<accession>A0ABP1G6C1</accession>
<reference evidence="1 2" key="1">
    <citation type="submission" date="2024-06" db="EMBL/GenBank/DDBJ databases">
        <authorList>
            <person name="Kraege A."/>
            <person name="Thomma B."/>
        </authorList>
    </citation>
    <scope>NUCLEOTIDE SEQUENCE [LARGE SCALE GENOMIC DNA]</scope>
</reference>
<evidence type="ECO:0000313" key="2">
    <source>
        <dbReference type="Proteomes" id="UP001497392"/>
    </source>
</evidence>
<dbReference type="EMBL" id="CAXHTA020000017">
    <property type="protein sequence ID" value="CAL5227689.1"/>
    <property type="molecule type" value="Genomic_DNA"/>
</dbReference>
<organism evidence="1 2">
    <name type="scientific">Coccomyxa viridis</name>
    <dbReference type="NCBI Taxonomy" id="1274662"/>
    <lineage>
        <taxon>Eukaryota</taxon>
        <taxon>Viridiplantae</taxon>
        <taxon>Chlorophyta</taxon>
        <taxon>core chlorophytes</taxon>
        <taxon>Trebouxiophyceae</taxon>
        <taxon>Trebouxiophyceae incertae sedis</taxon>
        <taxon>Coccomyxaceae</taxon>
        <taxon>Coccomyxa</taxon>
    </lineage>
</organism>
<gene>
    <name evidence="1" type="primary">g10697</name>
    <name evidence="1" type="ORF">VP750_LOCUS9595</name>
</gene>
<proteinExistence type="predicted"/>